<proteinExistence type="predicted"/>
<name>A0A9N7YG48_PLEPL</name>
<evidence type="ECO:0000313" key="2">
    <source>
        <dbReference type="EMBL" id="CAB1425342.1"/>
    </source>
</evidence>
<dbReference type="AlphaFoldDB" id="A0A9N7YG48"/>
<feature type="region of interest" description="Disordered" evidence="1">
    <location>
        <begin position="1"/>
        <end position="25"/>
    </location>
</feature>
<organism evidence="2 3">
    <name type="scientific">Pleuronectes platessa</name>
    <name type="common">European plaice</name>
    <dbReference type="NCBI Taxonomy" id="8262"/>
    <lineage>
        <taxon>Eukaryota</taxon>
        <taxon>Metazoa</taxon>
        <taxon>Chordata</taxon>
        <taxon>Craniata</taxon>
        <taxon>Vertebrata</taxon>
        <taxon>Euteleostomi</taxon>
        <taxon>Actinopterygii</taxon>
        <taxon>Neopterygii</taxon>
        <taxon>Teleostei</taxon>
        <taxon>Neoteleostei</taxon>
        <taxon>Acanthomorphata</taxon>
        <taxon>Carangaria</taxon>
        <taxon>Pleuronectiformes</taxon>
        <taxon>Pleuronectoidei</taxon>
        <taxon>Pleuronectidae</taxon>
        <taxon>Pleuronectes</taxon>
    </lineage>
</organism>
<dbReference type="Proteomes" id="UP001153269">
    <property type="component" value="Unassembled WGS sequence"/>
</dbReference>
<dbReference type="EMBL" id="CADEAL010000796">
    <property type="protein sequence ID" value="CAB1425342.1"/>
    <property type="molecule type" value="Genomic_DNA"/>
</dbReference>
<protein>
    <submittedName>
        <fullName evidence="2">Uncharacterized protein</fullName>
    </submittedName>
</protein>
<accession>A0A9N7YG48</accession>
<sequence length="139" mass="15403">MGSQSLKPHLPLFPDKARAQGTQSPRIPQLHCSYVKSHKGQLLLVTLDPMTCEVPGQDKASSPPPQCLFYNPSKEEGCQPLFLHRRGEKPSCSSSHILFERSAKVQLPAQLTKETSLQLKLYQTPSSDLMACRKTSTSI</sequence>
<gene>
    <name evidence="2" type="ORF">PLEPLA_LOCUS13272</name>
</gene>
<evidence type="ECO:0000313" key="3">
    <source>
        <dbReference type="Proteomes" id="UP001153269"/>
    </source>
</evidence>
<comment type="caution">
    <text evidence="2">The sequence shown here is derived from an EMBL/GenBank/DDBJ whole genome shotgun (WGS) entry which is preliminary data.</text>
</comment>
<keyword evidence="3" id="KW-1185">Reference proteome</keyword>
<evidence type="ECO:0000256" key="1">
    <source>
        <dbReference type="SAM" id="MobiDB-lite"/>
    </source>
</evidence>
<reference evidence="2" key="1">
    <citation type="submission" date="2020-03" db="EMBL/GenBank/DDBJ databases">
        <authorList>
            <person name="Weist P."/>
        </authorList>
    </citation>
    <scope>NUCLEOTIDE SEQUENCE</scope>
</reference>